<dbReference type="EMBL" id="FNHH01000042">
    <property type="protein sequence ID" value="SDN10553.1"/>
    <property type="molecule type" value="Genomic_DNA"/>
</dbReference>
<evidence type="ECO:0000313" key="1">
    <source>
        <dbReference type="EMBL" id="SDN10553.1"/>
    </source>
</evidence>
<reference evidence="2" key="1">
    <citation type="submission" date="2016-10" db="EMBL/GenBank/DDBJ databases">
        <authorList>
            <person name="Varghese N."/>
            <person name="Submissions S."/>
        </authorList>
    </citation>
    <scope>NUCLEOTIDE SEQUENCE [LARGE SCALE GENOMIC DNA]</scope>
    <source>
        <strain evidence="2">DSM 24536</strain>
    </source>
</reference>
<gene>
    <name evidence="1" type="ORF">SAMN05421813_1421</name>
</gene>
<dbReference type="Pfam" id="PF04237">
    <property type="entry name" value="YjbR"/>
    <property type="match status" value="1"/>
</dbReference>
<dbReference type="Proteomes" id="UP000199226">
    <property type="component" value="Unassembled WGS sequence"/>
</dbReference>
<dbReference type="InterPro" id="IPR038056">
    <property type="entry name" value="YjbR-like_sf"/>
</dbReference>
<keyword evidence="2" id="KW-1185">Reference proteome</keyword>
<accession>A0A1G9YPW9</accession>
<dbReference type="STRING" id="990371.SAMN05421813_1421"/>
<dbReference type="Gene3D" id="3.90.1150.30">
    <property type="match status" value="1"/>
</dbReference>
<proteinExistence type="predicted"/>
<dbReference type="InterPro" id="IPR058532">
    <property type="entry name" value="YjbR/MT2646/Rv2570-like"/>
</dbReference>
<dbReference type="RefSeq" id="WP_090707079.1">
    <property type="nucleotide sequence ID" value="NZ_FNHH01000042.1"/>
</dbReference>
<dbReference type="AlphaFoldDB" id="A0A1G9YPW9"/>
<name>A0A1G9YPW9_9SPHI</name>
<evidence type="ECO:0000313" key="2">
    <source>
        <dbReference type="Proteomes" id="UP000199226"/>
    </source>
</evidence>
<sequence>MVDELMVRKLALSFPDTSESTHFDKLSFKVRKKIFMTLDLKNNLACIRLSPIDQDVFSAFDKRIIYAVANKWGLHGWTIVDLSMVREDLFTDMLSCGYSTVASGKITDQ</sequence>
<protein>
    <submittedName>
        <fullName evidence="1">YjbR protein</fullName>
    </submittedName>
</protein>
<organism evidence="1 2">
    <name type="scientific">Daejeonella rubra</name>
    <dbReference type="NCBI Taxonomy" id="990371"/>
    <lineage>
        <taxon>Bacteria</taxon>
        <taxon>Pseudomonadati</taxon>
        <taxon>Bacteroidota</taxon>
        <taxon>Sphingobacteriia</taxon>
        <taxon>Sphingobacteriales</taxon>
        <taxon>Sphingobacteriaceae</taxon>
        <taxon>Daejeonella</taxon>
    </lineage>
</organism>
<dbReference type="OrthoDB" id="277063at2"/>
<dbReference type="SUPFAM" id="SSF142906">
    <property type="entry name" value="YjbR-like"/>
    <property type="match status" value="1"/>
</dbReference>